<evidence type="ECO:0000256" key="2">
    <source>
        <dbReference type="ARBA" id="ARBA00006208"/>
    </source>
</evidence>
<dbReference type="GO" id="GO:0016020">
    <property type="term" value="C:membrane"/>
    <property type="evidence" value="ECO:0007669"/>
    <property type="project" value="UniProtKB-SubCell"/>
</dbReference>
<dbReference type="Pfam" id="PF04241">
    <property type="entry name" value="DUF423"/>
    <property type="match status" value="1"/>
</dbReference>
<dbReference type="OrthoDB" id="269173at2759"/>
<evidence type="ECO:0000256" key="5">
    <source>
        <dbReference type="ARBA" id="ARBA00023136"/>
    </source>
</evidence>
<name>A0A3P7NW35_9BILA</name>
<dbReference type="InterPro" id="IPR006696">
    <property type="entry name" value="DUF423"/>
</dbReference>
<dbReference type="EMBL" id="UYRT01092121">
    <property type="protein sequence ID" value="VDN37817.1"/>
    <property type="molecule type" value="Genomic_DNA"/>
</dbReference>
<comment type="similarity">
    <text evidence="2">Belongs to the TMEM256 family.</text>
</comment>
<keyword evidence="8" id="KW-1185">Reference proteome</keyword>
<comment type="subcellular location">
    <subcellularLocation>
        <location evidence="1">Membrane</location>
        <topology evidence="1">Multi-pass membrane protein</topology>
    </subcellularLocation>
</comment>
<sequence>MQSSDFVRFITSESTVVRLAGLSGALAISLGAYGAHAIREAGTFDERRMRAFDTGNRYHLLHSVALLGAVNARYPWLTASLFLGGMLVFSGSCYHYSITGNECLRKYTPVGGLMYIIAWLTLLL</sequence>
<evidence type="ECO:0000256" key="1">
    <source>
        <dbReference type="ARBA" id="ARBA00004141"/>
    </source>
</evidence>
<dbReference type="Proteomes" id="UP000271098">
    <property type="component" value="Unassembled WGS sequence"/>
</dbReference>
<dbReference type="PANTHER" id="PTHR43461:SF1">
    <property type="entry name" value="TRANSMEMBRANE PROTEIN 256"/>
    <property type="match status" value="1"/>
</dbReference>
<evidence type="ECO:0000256" key="3">
    <source>
        <dbReference type="ARBA" id="ARBA00022692"/>
    </source>
</evidence>
<proteinExistence type="inferred from homology"/>
<organism evidence="7 8">
    <name type="scientific">Gongylonema pulchrum</name>
    <dbReference type="NCBI Taxonomy" id="637853"/>
    <lineage>
        <taxon>Eukaryota</taxon>
        <taxon>Metazoa</taxon>
        <taxon>Ecdysozoa</taxon>
        <taxon>Nematoda</taxon>
        <taxon>Chromadorea</taxon>
        <taxon>Rhabditida</taxon>
        <taxon>Spirurina</taxon>
        <taxon>Spiruromorpha</taxon>
        <taxon>Spiruroidea</taxon>
        <taxon>Gongylonematidae</taxon>
        <taxon>Gongylonema</taxon>
    </lineage>
</organism>
<keyword evidence="4 6" id="KW-1133">Transmembrane helix</keyword>
<feature type="transmembrane region" description="Helical" evidence="6">
    <location>
        <begin position="74"/>
        <end position="95"/>
    </location>
</feature>
<keyword evidence="3 6" id="KW-0812">Transmembrane</keyword>
<evidence type="ECO:0000313" key="8">
    <source>
        <dbReference type="Proteomes" id="UP000271098"/>
    </source>
</evidence>
<accession>A0A3P7NW35</accession>
<evidence type="ECO:0000256" key="6">
    <source>
        <dbReference type="SAM" id="Phobius"/>
    </source>
</evidence>
<dbReference type="PANTHER" id="PTHR43461">
    <property type="entry name" value="TRANSMEMBRANE PROTEIN 256"/>
    <property type="match status" value="1"/>
</dbReference>
<gene>
    <name evidence="7" type="ORF">GPUH_LOCUS21232</name>
</gene>
<dbReference type="AlphaFoldDB" id="A0A3P7NW35"/>
<evidence type="ECO:0008006" key="9">
    <source>
        <dbReference type="Google" id="ProtNLM"/>
    </source>
</evidence>
<evidence type="ECO:0000256" key="4">
    <source>
        <dbReference type="ARBA" id="ARBA00022989"/>
    </source>
</evidence>
<protein>
    <recommendedName>
        <fullName evidence="9">DUF423 domain-containing protein</fullName>
    </recommendedName>
</protein>
<reference evidence="7 8" key="1">
    <citation type="submission" date="2018-11" db="EMBL/GenBank/DDBJ databases">
        <authorList>
            <consortium name="Pathogen Informatics"/>
        </authorList>
    </citation>
    <scope>NUCLEOTIDE SEQUENCE [LARGE SCALE GENOMIC DNA]</scope>
</reference>
<keyword evidence="5 6" id="KW-0472">Membrane</keyword>
<evidence type="ECO:0000313" key="7">
    <source>
        <dbReference type="EMBL" id="VDN37817.1"/>
    </source>
</evidence>